<proteinExistence type="predicted"/>
<comment type="caution">
    <text evidence="2">The sequence shown here is derived from an EMBL/GenBank/DDBJ whole genome shotgun (WGS) entry which is preliminary data.</text>
</comment>
<dbReference type="PANTHER" id="PTHR36332">
    <property type="entry name" value="STRESS RESPONSE PROTEIN"/>
    <property type="match status" value="1"/>
</dbReference>
<accession>A0ABD0VBR8</accession>
<evidence type="ECO:0000313" key="3">
    <source>
        <dbReference type="Proteomes" id="UP001552299"/>
    </source>
</evidence>
<protein>
    <submittedName>
        <fullName evidence="2">Uncharacterized protein</fullName>
    </submittedName>
</protein>
<gene>
    <name evidence="2" type="ORF">M5K25_009159</name>
</gene>
<dbReference type="PANTHER" id="PTHR36332:SF1">
    <property type="entry name" value="STRESS RESPONSE PROTEIN"/>
    <property type="match status" value="1"/>
</dbReference>
<feature type="compositionally biased region" description="Basic residues" evidence="1">
    <location>
        <begin position="224"/>
        <end position="234"/>
    </location>
</feature>
<name>A0ABD0VBR8_DENTH</name>
<keyword evidence="3" id="KW-1185">Reference proteome</keyword>
<organism evidence="2 3">
    <name type="scientific">Dendrobium thyrsiflorum</name>
    <name type="common">Pinecone-like raceme dendrobium</name>
    <name type="synonym">Orchid</name>
    <dbReference type="NCBI Taxonomy" id="117978"/>
    <lineage>
        <taxon>Eukaryota</taxon>
        <taxon>Viridiplantae</taxon>
        <taxon>Streptophyta</taxon>
        <taxon>Embryophyta</taxon>
        <taxon>Tracheophyta</taxon>
        <taxon>Spermatophyta</taxon>
        <taxon>Magnoliopsida</taxon>
        <taxon>Liliopsida</taxon>
        <taxon>Asparagales</taxon>
        <taxon>Orchidaceae</taxon>
        <taxon>Epidendroideae</taxon>
        <taxon>Malaxideae</taxon>
        <taxon>Dendrobiinae</taxon>
        <taxon>Dendrobium</taxon>
    </lineage>
</organism>
<dbReference type="AlphaFoldDB" id="A0ABD0VBR8"/>
<feature type="compositionally biased region" description="Polar residues" evidence="1">
    <location>
        <begin position="86"/>
        <end position="95"/>
    </location>
</feature>
<reference evidence="2 3" key="1">
    <citation type="journal article" date="2024" name="Plant Biotechnol. J.">
        <title>Dendrobium thyrsiflorum genome and its molecular insights into genes involved in important horticultural traits.</title>
        <authorList>
            <person name="Chen B."/>
            <person name="Wang J.Y."/>
            <person name="Zheng P.J."/>
            <person name="Li K.L."/>
            <person name="Liang Y.M."/>
            <person name="Chen X.F."/>
            <person name="Zhang C."/>
            <person name="Zhao X."/>
            <person name="He X."/>
            <person name="Zhang G.Q."/>
            <person name="Liu Z.J."/>
            <person name="Xu Q."/>
        </authorList>
    </citation>
    <scope>NUCLEOTIDE SEQUENCE [LARGE SCALE GENOMIC DNA]</scope>
    <source>
        <strain evidence="2">GZMU011</strain>
    </source>
</reference>
<feature type="compositionally biased region" description="Acidic residues" evidence="1">
    <location>
        <begin position="70"/>
        <end position="84"/>
    </location>
</feature>
<feature type="region of interest" description="Disordered" evidence="1">
    <location>
        <begin position="1"/>
        <end position="104"/>
    </location>
</feature>
<dbReference type="Proteomes" id="UP001552299">
    <property type="component" value="Unassembled WGS sequence"/>
</dbReference>
<evidence type="ECO:0000256" key="1">
    <source>
        <dbReference type="SAM" id="MobiDB-lite"/>
    </source>
</evidence>
<dbReference type="EMBL" id="JANQDX010000008">
    <property type="protein sequence ID" value="KAL0920052.1"/>
    <property type="molecule type" value="Genomic_DNA"/>
</dbReference>
<feature type="compositionally biased region" description="Acidic residues" evidence="1">
    <location>
        <begin position="22"/>
        <end position="48"/>
    </location>
</feature>
<feature type="region of interest" description="Disordered" evidence="1">
    <location>
        <begin position="205"/>
        <end position="248"/>
    </location>
</feature>
<evidence type="ECO:0000313" key="2">
    <source>
        <dbReference type="EMBL" id="KAL0920052.1"/>
    </source>
</evidence>
<sequence>MIKRRFYKIEHGDNSGSSESSSSDDSDSFTELDAEEDHEVEEQEEQEENERGRGNDTNTLRCPSPGSGYESEDSSNNEGDDDTSDLLTNEENVSGGNIKVSKTVGKVPDNEVEIAPEMTGMTMDPNYPVQTNISNFILKFKSVFKCKLCPRVLCLNEDTVRTHLSSKRHSRSKKLHDEGRLKLMLNSDGELEEEQETHAERHARILAVSQKPNPPKVKDNGRQRQNKRRKKRMRSVSNKGKSEPSIKNCSKKRRTSKCLLFGQEGWTQSNEACKTTILLILVSNFVFLRAVLRLSPKFDTIIFLSISFENRETNCNLVHSFFFLIYLSYFSQH</sequence>